<dbReference type="Proteomes" id="UP000736583">
    <property type="component" value="Unassembled WGS sequence"/>
</dbReference>
<keyword evidence="1" id="KW-0677">Repeat</keyword>
<evidence type="ECO:0000313" key="6">
    <source>
        <dbReference type="Proteomes" id="UP000736583"/>
    </source>
</evidence>
<dbReference type="PROSITE" id="PS51372">
    <property type="entry name" value="PRD_2"/>
    <property type="match status" value="1"/>
</dbReference>
<keyword evidence="6" id="KW-1185">Reference proteome</keyword>
<evidence type="ECO:0000256" key="3">
    <source>
        <dbReference type="ARBA" id="ARBA00023163"/>
    </source>
</evidence>
<accession>A0ABS6F2S3</accession>
<dbReference type="EMBL" id="JAHLQL010000004">
    <property type="protein sequence ID" value="MBU5592601.1"/>
    <property type="molecule type" value="Genomic_DNA"/>
</dbReference>
<feature type="domain" description="PRD" evidence="4">
    <location>
        <begin position="15"/>
        <end position="118"/>
    </location>
</feature>
<keyword evidence="2" id="KW-0805">Transcription regulation</keyword>
<keyword evidence="3" id="KW-0804">Transcription</keyword>
<dbReference type="RefSeq" id="WP_032122556.1">
    <property type="nucleotide sequence ID" value="NZ_JAHLQL010000004.1"/>
</dbReference>
<dbReference type="InterPro" id="IPR011608">
    <property type="entry name" value="PRD"/>
</dbReference>
<organism evidence="5 6">
    <name type="scientific">Clostridium simiarum</name>
    <dbReference type="NCBI Taxonomy" id="2841506"/>
    <lineage>
        <taxon>Bacteria</taxon>
        <taxon>Bacillati</taxon>
        <taxon>Bacillota</taxon>
        <taxon>Clostridia</taxon>
        <taxon>Eubacteriales</taxon>
        <taxon>Clostridiaceae</taxon>
        <taxon>Clostridium</taxon>
    </lineage>
</organism>
<reference evidence="5 6" key="1">
    <citation type="submission" date="2021-06" db="EMBL/GenBank/DDBJ databases">
        <authorList>
            <person name="Sun Q."/>
            <person name="Li D."/>
        </authorList>
    </citation>
    <scope>NUCLEOTIDE SEQUENCE [LARGE SCALE GENOMIC DNA]</scope>
    <source>
        <strain evidence="5 6">MSJ-4</strain>
    </source>
</reference>
<proteinExistence type="predicted"/>
<evidence type="ECO:0000313" key="5">
    <source>
        <dbReference type="EMBL" id="MBU5592601.1"/>
    </source>
</evidence>
<name>A0ABS6F2S3_9CLOT</name>
<comment type="caution">
    <text evidence="5">The sequence shown here is derived from an EMBL/GenBank/DDBJ whole genome shotgun (WGS) entry which is preliminary data.</text>
</comment>
<dbReference type="InterPro" id="IPR036634">
    <property type="entry name" value="PRD_sf"/>
</dbReference>
<protein>
    <submittedName>
        <fullName evidence="5">PRD domain-containing protein</fullName>
    </submittedName>
</protein>
<dbReference type="Pfam" id="PF00874">
    <property type="entry name" value="PRD"/>
    <property type="match status" value="1"/>
</dbReference>
<evidence type="ECO:0000259" key="4">
    <source>
        <dbReference type="PROSITE" id="PS51372"/>
    </source>
</evidence>
<evidence type="ECO:0000256" key="2">
    <source>
        <dbReference type="ARBA" id="ARBA00023015"/>
    </source>
</evidence>
<sequence length="118" mass="13807">MDLTIRLNILKEAGQIDEGIYKDIINIINMFKEKHNISLTEENASMLITHLAISFKRIKDGEIVNSIEEMIYEEVRCNENYDKSEEIFKDIEKVIESSIPEEEKVFIMMHLCALLNNK</sequence>
<dbReference type="PANTHER" id="PTHR30185">
    <property type="entry name" value="CRYPTIC BETA-GLUCOSIDE BGL OPERON ANTITERMINATOR"/>
    <property type="match status" value="1"/>
</dbReference>
<dbReference type="PANTHER" id="PTHR30185:SF18">
    <property type="entry name" value="TRANSCRIPTIONAL REGULATOR MTLR"/>
    <property type="match status" value="1"/>
</dbReference>
<dbReference type="InterPro" id="IPR050661">
    <property type="entry name" value="BglG_antiterminators"/>
</dbReference>
<evidence type="ECO:0000256" key="1">
    <source>
        <dbReference type="ARBA" id="ARBA00022737"/>
    </source>
</evidence>
<dbReference type="Gene3D" id="1.10.1790.10">
    <property type="entry name" value="PRD domain"/>
    <property type="match status" value="1"/>
</dbReference>
<dbReference type="SUPFAM" id="SSF63520">
    <property type="entry name" value="PTS-regulatory domain, PRD"/>
    <property type="match status" value="1"/>
</dbReference>
<gene>
    <name evidence="5" type="ORF">KQI89_12620</name>
</gene>